<dbReference type="Proteomes" id="UP001162889">
    <property type="component" value="Unassembled WGS sequence"/>
</dbReference>
<dbReference type="CDD" id="cd17624">
    <property type="entry name" value="REC_OmpR_PmrA-like"/>
    <property type="match status" value="1"/>
</dbReference>
<feature type="DNA-binding region" description="OmpR/PhoB-type" evidence="7">
    <location>
        <begin position="127"/>
        <end position="218"/>
    </location>
</feature>
<comment type="caution">
    <text evidence="10">The sequence shown here is derived from an EMBL/GenBank/DDBJ whole genome shotgun (WGS) entry which is preliminary data.</text>
</comment>
<dbReference type="RefSeq" id="WP_217945254.1">
    <property type="nucleotide sequence ID" value="NZ_JAHTGR010000016.1"/>
</dbReference>
<keyword evidence="5" id="KW-0804">Transcription</keyword>
<evidence type="ECO:0000256" key="4">
    <source>
        <dbReference type="ARBA" id="ARBA00023125"/>
    </source>
</evidence>
<dbReference type="Pfam" id="PF00072">
    <property type="entry name" value="Response_reg"/>
    <property type="match status" value="1"/>
</dbReference>
<dbReference type="PANTHER" id="PTHR48111">
    <property type="entry name" value="REGULATOR OF RPOS"/>
    <property type="match status" value="1"/>
</dbReference>
<dbReference type="PROSITE" id="PS50110">
    <property type="entry name" value="RESPONSE_REGULATORY"/>
    <property type="match status" value="1"/>
</dbReference>
<evidence type="ECO:0000259" key="8">
    <source>
        <dbReference type="PROSITE" id="PS50110"/>
    </source>
</evidence>
<dbReference type="PANTHER" id="PTHR48111:SF1">
    <property type="entry name" value="TWO-COMPONENT RESPONSE REGULATOR ORR33"/>
    <property type="match status" value="1"/>
</dbReference>
<gene>
    <name evidence="10" type="ORF">KVP70_25670</name>
    <name evidence="11" type="ORF">L1274_000972</name>
</gene>
<organism evidence="10 12">
    <name type="scientific">Duganella violaceipulchra</name>
    <dbReference type="NCBI Taxonomy" id="2849652"/>
    <lineage>
        <taxon>Bacteria</taxon>
        <taxon>Pseudomonadati</taxon>
        <taxon>Pseudomonadota</taxon>
        <taxon>Betaproteobacteria</taxon>
        <taxon>Burkholderiales</taxon>
        <taxon>Oxalobacteraceae</taxon>
        <taxon>Telluria group</taxon>
        <taxon>Duganella</taxon>
    </lineage>
</organism>
<dbReference type="InterPro" id="IPR039420">
    <property type="entry name" value="WalR-like"/>
</dbReference>
<dbReference type="Pfam" id="PF00486">
    <property type="entry name" value="Trans_reg_C"/>
    <property type="match status" value="1"/>
</dbReference>
<dbReference type="EMBL" id="JALJZU010000002">
    <property type="protein sequence ID" value="MCP2007279.1"/>
    <property type="molecule type" value="Genomic_DNA"/>
</dbReference>
<dbReference type="PROSITE" id="PS51755">
    <property type="entry name" value="OMPR_PHOB"/>
    <property type="match status" value="1"/>
</dbReference>
<evidence type="ECO:0000256" key="7">
    <source>
        <dbReference type="PROSITE-ProRule" id="PRU01091"/>
    </source>
</evidence>
<name>A0AA41HBP9_9BURK</name>
<evidence type="ECO:0000259" key="9">
    <source>
        <dbReference type="PROSITE" id="PS51755"/>
    </source>
</evidence>
<sequence>MKICLVEDDLELGKALQAALQDAGQEVIWVRRASDARHWVENEPFDAVLLDLGLPDGNGIDVLRELRSAGHTLPILVITARDSLEDRLNGLDRGADDYLVKPFVVTELLARLRAVMRRATGWSESGEPVWKVKDLVLDDKRMLLTRAGANVILSKTEFALLHALMRYPDRVLTRRELESRALPHSEGAALDVHMSHLRQKIGEGYIRTVRGVGYVVDK</sequence>
<evidence type="ECO:0000256" key="2">
    <source>
        <dbReference type="ARBA" id="ARBA00023012"/>
    </source>
</evidence>
<proteinExistence type="predicted"/>
<reference evidence="10" key="1">
    <citation type="submission" date="2021-07" db="EMBL/GenBank/DDBJ databases">
        <title>Characterization of violacein-producing bacteria and related species.</title>
        <authorList>
            <person name="Wilson H.S."/>
            <person name="De Leon M.E."/>
        </authorList>
    </citation>
    <scope>NUCLEOTIDE SEQUENCE</scope>
    <source>
        <strain evidence="10">HSC-15S17</strain>
    </source>
</reference>
<keyword evidence="1 6" id="KW-0597">Phosphoprotein</keyword>
<evidence type="ECO:0000256" key="3">
    <source>
        <dbReference type="ARBA" id="ARBA00023015"/>
    </source>
</evidence>
<dbReference type="GO" id="GO:0006355">
    <property type="term" value="P:regulation of DNA-templated transcription"/>
    <property type="evidence" value="ECO:0007669"/>
    <property type="project" value="InterPro"/>
</dbReference>
<reference evidence="11" key="2">
    <citation type="submission" date="2022-03" db="EMBL/GenBank/DDBJ databases">
        <title>Genome Encyclopedia of Bacteria and Archaea VI: Functional Genomics of Type Strains.</title>
        <authorList>
            <person name="Whitman W."/>
        </authorList>
    </citation>
    <scope>NUCLEOTIDE SEQUENCE</scope>
    <source>
        <strain evidence="11">HSC-15S17</strain>
    </source>
</reference>
<dbReference type="SMART" id="SM00862">
    <property type="entry name" value="Trans_reg_C"/>
    <property type="match status" value="1"/>
</dbReference>
<evidence type="ECO:0000313" key="13">
    <source>
        <dbReference type="Proteomes" id="UP001162889"/>
    </source>
</evidence>
<dbReference type="Proteomes" id="UP001155901">
    <property type="component" value="Unassembled WGS sequence"/>
</dbReference>
<dbReference type="InterPro" id="IPR001789">
    <property type="entry name" value="Sig_transdc_resp-reg_receiver"/>
</dbReference>
<evidence type="ECO:0000313" key="12">
    <source>
        <dbReference type="Proteomes" id="UP001155901"/>
    </source>
</evidence>
<accession>A0AA41HBP9</accession>
<dbReference type="GO" id="GO:0000156">
    <property type="term" value="F:phosphorelay response regulator activity"/>
    <property type="evidence" value="ECO:0007669"/>
    <property type="project" value="TreeGrafter"/>
</dbReference>
<dbReference type="AlphaFoldDB" id="A0AA41HBP9"/>
<protein>
    <submittedName>
        <fullName evidence="10">Response regulator transcription factor</fullName>
    </submittedName>
    <submittedName>
        <fullName evidence="11">Two-component system response regulator QseB/two-component system response regulator BasR</fullName>
    </submittedName>
</protein>
<keyword evidence="2" id="KW-0902">Two-component regulatory system</keyword>
<evidence type="ECO:0000313" key="11">
    <source>
        <dbReference type="EMBL" id="MCP2007279.1"/>
    </source>
</evidence>
<keyword evidence="3" id="KW-0805">Transcription regulation</keyword>
<feature type="domain" description="Response regulatory" evidence="8">
    <location>
        <begin position="2"/>
        <end position="116"/>
    </location>
</feature>
<feature type="domain" description="OmpR/PhoB-type" evidence="9">
    <location>
        <begin position="127"/>
        <end position="218"/>
    </location>
</feature>
<dbReference type="GO" id="GO:0032993">
    <property type="term" value="C:protein-DNA complex"/>
    <property type="evidence" value="ECO:0007669"/>
    <property type="project" value="TreeGrafter"/>
</dbReference>
<dbReference type="GO" id="GO:0005829">
    <property type="term" value="C:cytosol"/>
    <property type="evidence" value="ECO:0007669"/>
    <property type="project" value="TreeGrafter"/>
</dbReference>
<keyword evidence="4 7" id="KW-0238">DNA-binding</keyword>
<evidence type="ECO:0000256" key="1">
    <source>
        <dbReference type="ARBA" id="ARBA00022553"/>
    </source>
</evidence>
<dbReference type="CDD" id="cd00383">
    <property type="entry name" value="trans_reg_C"/>
    <property type="match status" value="1"/>
</dbReference>
<dbReference type="GO" id="GO:0000976">
    <property type="term" value="F:transcription cis-regulatory region binding"/>
    <property type="evidence" value="ECO:0007669"/>
    <property type="project" value="TreeGrafter"/>
</dbReference>
<feature type="modified residue" description="4-aspartylphosphate" evidence="6">
    <location>
        <position position="51"/>
    </location>
</feature>
<dbReference type="SMART" id="SM00448">
    <property type="entry name" value="REC"/>
    <property type="match status" value="1"/>
</dbReference>
<keyword evidence="13" id="KW-1185">Reference proteome</keyword>
<dbReference type="InterPro" id="IPR001867">
    <property type="entry name" value="OmpR/PhoB-type_DNA-bd"/>
</dbReference>
<evidence type="ECO:0000256" key="5">
    <source>
        <dbReference type="ARBA" id="ARBA00023163"/>
    </source>
</evidence>
<evidence type="ECO:0000313" key="10">
    <source>
        <dbReference type="EMBL" id="MBV6324329.1"/>
    </source>
</evidence>
<evidence type="ECO:0000256" key="6">
    <source>
        <dbReference type="PROSITE-ProRule" id="PRU00169"/>
    </source>
</evidence>
<dbReference type="EMBL" id="JAHTGR010000016">
    <property type="protein sequence ID" value="MBV6324329.1"/>
    <property type="molecule type" value="Genomic_DNA"/>
</dbReference>